<comment type="caution">
    <text evidence="2">The sequence shown here is derived from an EMBL/GenBank/DDBJ whole genome shotgun (WGS) entry which is preliminary data.</text>
</comment>
<dbReference type="OrthoDB" id="64868at2759"/>
<evidence type="ECO:0000313" key="2">
    <source>
        <dbReference type="EMBL" id="CAG5923186.1"/>
    </source>
</evidence>
<dbReference type="Proteomes" id="UP000677803">
    <property type="component" value="Unassembled WGS sequence"/>
</dbReference>
<organism evidence="2 3">
    <name type="scientific">Menidia menidia</name>
    <name type="common">Atlantic silverside</name>
    <dbReference type="NCBI Taxonomy" id="238744"/>
    <lineage>
        <taxon>Eukaryota</taxon>
        <taxon>Metazoa</taxon>
        <taxon>Chordata</taxon>
        <taxon>Craniata</taxon>
        <taxon>Vertebrata</taxon>
        <taxon>Euteleostomi</taxon>
        <taxon>Actinopterygii</taxon>
        <taxon>Neopterygii</taxon>
        <taxon>Teleostei</taxon>
        <taxon>Neoteleostei</taxon>
        <taxon>Acanthomorphata</taxon>
        <taxon>Ovalentaria</taxon>
        <taxon>Atherinomorphae</taxon>
        <taxon>Atheriniformes</taxon>
        <taxon>Atherinopsidae</taxon>
        <taxon>Menidiinae</taxon>
        <taxon>Menidia</taxon>
    </lineage>
</organism>
<sequence length="349" mass="40345">MEEMVHNDLRVEWIRQRVSAGFNLSKCPECFDELLSRDGGEGKRKIIQFLDVVPEDSPTYILFYKNIREKEIEIKVPIEWGDGRCSDPDQMSLTLSETEVASNPDCMNEKTVNYRTEVKVVYHTELHVAVNEHQERFLKSRTLYFIRDTKETVTKPVDMNEATRIMSSLFDFGMYSGHPLQVLQNRLVNVYIPLFTARQMASSEVSDQSKEIAPQEQISKDTEERGPVKPKGQIFLRDELLNRAHKFLSQVNDALQQFQTEEGKSSPSSKCGLQSEFRLFYLDEAALHIPELDLEPEVDVLISNPELVEKLEQCVRNWQTQITIVIEEQQKKEPQVGVLSSTWRGRETV</sequence>
<evidence type="ECO:0000256" key="1">
    <source>
        <dbReference type="SAM" id="MobiDB-lite"/>
    </source>
</evidence>
<protein>
    <submittedName>
        <fullName evidence="2">(Atlantic silverside) hypothetical protein</fullName>
    </submittedName>
</protein>
<keyword evidence="3" id="KW-1185">Reference proteome</keyword>
<reference evidence="2" key="1">
    <citation type="submission" date="2021-05" db="EMBL/GenBank/DDBJ databases">
        <authorList>
            <person name="Tigano A."/>
        </authorList>
    </citation>
    <scope>NUCLEOTIDE SEQUENCE</scope>
</reference>
<gene>
    <name evidence="2" type="ORF">MMEN_LOCUS10611</name>
</gene>
<name>A0A8S4AWM8_9TELE</name>
<feature type="region of interest" description="Disordered" evidence="1">
    <location>
        <begin position="205"/>
        <end position="229"/>
    </location>
</feature>
<feature type="compositionally biased region" description="Basic and acidic residues" evidence="1">
    <location>
        <begin position="218"/>
        <end position="227"/>
    </location>
</feature>
<accession>A0A8S4AWM8</accession>
<evidence type="ECO:0000313" key="3">
    <source>
        <dbReference type="Proteomes" id="UP000677803"/>
    </source>
</evidence>
<dbReference type="EMBL" id="CAJRST010011112">
    <property type="protein sequence ID" value="CAG5923186.1"/>
    <property type="molecule type" value="Genomic_DNA"/>
</dbReference>
<proteinExistence type="predicted"/>
<dbReference type="AlphaFoldDB" id="A0A8S4AWM8"/>